<reference evidence="5 6" key="1">
    <citation type="journal article" date="2019" name="Int. J. Syst. Evol. Microbiol.">
        <title>The Global Catalogue of Microorganisms (GCM) 10K type strain sequencing project: providing services to taxonomists for standard genome sequencing and annotation.</title>
        <authorList>
            <consortium name="The Broad Institute Genomics Platform"/>
            <consortium name="The Broad Institute Genome Sequencing Center for Infectious Disease"/>
            <person name="Wu L."/>
            <person name="Ma J."/>
        </authorList>
    </citation>
    <scope>NUCLEOTIDE SEQUENCE [LARGE SCALE GENOMIC DNA]</scope>
    <source>
        <strain evidence="5 6">CGMCC 1.10594</strain>
    </source>
</reference>
<dbReference type="InterPro" id="IPR036249">
    <property type="entry name" value="Thioredoxin-like_sf"/>
</dbReference>
<dbReference type="Pfam" id="PF00578">
    <property type="entry name" value="AhpC-TSA"/>
    <property type="match status" value="1"/>
</dbReference>
<keyword evidence="1" id="KW-0560">Oxidoreductase</keyword>
<dbReference type="PANTHER" id="PTHR43110:SF1">
    <property type="entry name" value="THIOL PEROXIDASE"/>
    <property type="match status" value="1"/>
</dbReference>
<dbReference type="AlphaFoldDB" id="A0ABD6D0N4"/>
<sequence length="157" mass="17281">MLDIGDEAPDFTAPLANGDIESFTLSEHLSEAPIVLAFFPAAFTPTCTSEMCSFRDHMAEFEAIDATVYGVSVDLPYTLNEFRAQNDLGFGLISDERRELIDAYDVVSSFSPLDLRAAQRAVFVVDGDGIVTYRWVGDNPKQEPDYETVREAVAEAA</sequence>
<evidence type="ECO:0000259" key="4">
    <source>
        <dbReference type="PROSITE" id="PS51352"/>
    </source>
</evidence>
<dbReference type="InterPro" id="IPR013766">
    <property type="entry name" value="Thioredoxin_domain"/>
</dbReference>
<evidence type="ECO:0000313" key="5">
    <source>
        <dbReference type="EMBL" id="MFD1634598.1"/>
    </source>
</evidence>
<dbReference type="RefSeq" id="WP_256404840.1">
    <property type="nucleotide sequence ID" value="NZ_CP187151.1"/>
</dbReference>
<proteinExistence type="predicted"/>
<dbReference type="SUPFAM" id="SSF52833">
    <property type="entry name" value="Thioredoxin-like"/>
    <property type="match status" value="1"/>
</dbReference>
<dbReference type="Gene3D" id="3.40.30.10">
    <property type="entry name" value="Glutaredoxin"/>
    <property type="match status" value="1"/>
</dbReference>
<evidence type="ECO:0000256" key="2">
    <source>
        <dbReference type="ARBA" id="ARBA00023284"/>
    </source>
</evidence>
<feature type="domain" description="Thioredoxin" evidence="4">
    <location>
        <begin position="2"/>
        <end position="157"/>
    </location>
</feature>
<dbReference type="InterPro" id="IPR000866">
    <property type="entry name" value="AhpC/TSA"/>
</dbReference>
<evidence type="ECO:0000256" key="1">
    <source>
        <dbReference type="ARBA" id="ARBA00023002"/>
    </source>
</evidence>
<feature type="active site" description="Cysteine sulfenic acid (-SOH) intermediate; for peroxidase activity" evidence="3">
    <location>
        <position position="47"/>
    </location>
</feature>
<dbReference type="Proteomes" id="UP001597075">
    <property type="component" value="Unassembled WGS sequence"/>
</dbReference>
<evidence type="ECO:0000313" key="6">
    <source>
        <dbReference type="Proteomes" id="UP001597075"/>
    </source>
</evidence>
<dbReference type="PANTHER" id="PTHR43110">
    <property type="entry name" value="THIOL PEROXIDASE"/>
    <property type="match status" value="1"/>
</dbReference>
<keyword evidence="6" id="KW-1185">Reference proteome</keyword>
<dbReference type="PIRSF" id="PIRSF000239">
    <property type="entry name" value="AHPC"/>
    <property type="match status" value="1"/>
</dbReference>
<organism evidence="5 6">
    <name type="scientific">Haloplanus ruber</name>
    <dbReference type="NCBI Taxonomy" id="869892"/>
    <lineage>
        <taxon>Archaea</taxon>
        <taxon>Methanobacteriati</taxon>
        <taxon>Methanobacteriota</taxon>
        <taxon>Stenosarchaea group</taxon>
        <taxon>Halobacteria</taxon>
        <taxon>Halobacteriales</taxon>
        <taxon>Haloferacaceae</taxon>
        <taxon>Haloplanus</taxon>
    </lineage>
</organism>
<dbReference type="EMBL" id="JBHUDL010000010">
    <property type="protein sequence ID" value="MFD1634598.1"/>
    <property type="molecule type" value="Genomic_DNA"/>
</dbReference>
<comment type="caution">
    <text evidence="5">The sequence shown here is derived from an EMBL/GenBank/DDBJ whole genome shotgun (WGS) entry which is preliminary data.</text>
</comment>
<protein>
    <submittedName>
        <fullName evidence="5">Redoxin domain-containing protein</fullName>
    </submittedName>
</protein>
<dbReference type="InterPro" id="IPR050455">
    <property type="entry name" value="Tpx_Peroxidase_subfamily"/>
</dbReference>
<dbReference type="PROSITE" id="PS51352">
    <property type="entry name" value="THIOREDOXIN_2"/>
    <property type="match status" value="1"/>
</dbReference>
<dbReference type="GO" id="GO:0016491">
    <property type="term" value="F:oxidoreductase activity"/>
    <property type="evidence" value="ECO:0007669"/>
    <property type="project" value="UniProtKB-KW"/>
</dbReference>
<evidence type="ECO:0000256" key="3">
    <source>
        <dbReference type="PIRSR" id="PIRSR000239-1"/>
    </source>
</evidence>
<name>A0ABD6D0N4_9EURY</name>
<dbReference type="InterPro" id="IPR024706">
    <property type="entry name" value="Peroxiredoxin_AhpC-typ"/>
</dbReference>
<accession>A0ABD6D0N4</accession>
<gene>
    <name evidence="5" type="ORF">ACFSBJ_12775</name>
</gene>
<keyword evidence="2" id="KW-0676">Redox-active center</keyword>